<evidence type="ECO:0000259" key="4">
    <source>
        <dbReference type="Pfam" id="PF19290"/>
    </source>
</evidence>
<evidence type="ECO:0000259" key="3">
    <source>
        <dbReference type="Pfam" id="PF19289"/>
    </source>
</evidence>
<accession>A0A1S2LJG5</accession>
<evidence type="ECO:0000313" key="6">
    <source>
        <dbReference type="Proteomes" id="UP000179524"/>
    </source>
</evidence>
<feature type="domain" description="Metalloprotease TldD/E central" evidence="4">
    <location>
        <begin position="111"/>
        <end position="216"/>
    </location>
</feature>
<evidence type="ECO:0000256" key="1">
    <source>
        <dbReference type="ARBA" id="ARBA00005836"/>
    </source>
</evidence>
<dbReference type="InterPro" id="IPR045570">
    <property type="entry name" value="Metalloprtase-TldD/E_cen_dom"/>
</dbReference>
<dbReference type="InterPro" id="IPR047657">
    <property type="entry name" value="PmbA"/>
</dbReference>
<dbReference type="PANTHER" id="PTHR43421">
    <property type="entry name" value="METALLOPROTEASE PMBA"/>
    <property type="match status" value="1"/>
</dbReference>
<dbReference type="GO" id="GO:0006508">
    <property type="term" value="P:proteolysis"/>
    <property type="evidence" value="ECO:0007669"/>
    <property type="project" value="InterPro"/>
</dbReference>
<dbReference type="InterPro" id="IPR002510">
    <property type="entry name" value="Metalloprtase-TldD/E_N"/>
</dbReference>
<feature type="domain" description="Metalloprotease TldD/E N-terminal" evidence="2">
    <location>
        <begin position="21"/>
        <end position="84"/>
    </location>
</feature>
<sequence length="448" mass="48743">MLNFKDSLFTKGNDYGFSDMELYYQSGGKFSTKIYKGDVDSFSIANVGGVSFRGIYQGKMGYAYTEKIDGASITFLLEEAKENALIIDSEDNEIIFSGSKKYEEIELYSEKLASVTNEEKINLLKKIETICFSLSEKVTSVNYCLLESVDTEKMIANTKGLEKYEKGNVVYTYISVVVKDGEDIKTASKVTLARDFATFDATALATQVVEEALSTLGATSIASKEYPIILRNTAAAALLRVFTSSFSADNVHKGKSRLANKLGKSIANSYVSIADDPYLKNGFMSRSFDSEGVATQRLQVVEKGVLKSYLHNLKTAVKDQVQPTGHGTKASYKGTMTIAPSNLFIEPGEKTYEQLVASEKEAIVITDLQGLHSGANAISGDFSLSANGYVVKAGVIERPVNQITIAGNFYTLLEEIETVANDLDFGMPSGGYIGSPSLKIKRLAVSGE</sequence>
<dbReference type="GO" id="GO:0008237">
    <property type="term" value="F:metallopeptidase activity"/>
    <property type="evidence" value="ECO:0007669"/>
    <property type="project" value="InterPro"/>
</dbReference>
<dbReference type="AlphaFoldDB" id="A0A1S2LJG5"/>
<dbReference type="Pfam" id="PF19290">
    <property type="entry name" value="PmbA_TldD_2nd"/>
    <property type="match status" value="1"/>
</dbReference>
<comment type="similarity">
    <text evidence="1">Belongs to the peptidase U62 family.</text>
</comment>
<dbReference type="InterPro" id="IPR035068">
    <property type="entry name" value="TldD/PmbA_N"/>
</dbReference>
<feature type="domain" description="Metalloprotease TldD/E C-terminal" evidence="3">
    <location>
        <begin position="223"/>
        <end position="447"/>
    </location>
</feature>
<dbReference type="GO" id="GO:0005829">
    <property type="term" value="C:cytosol"/>
    <property type="evidence" value="ECO:0007669"/>
    <property type="project" value="TreeGrafter"/>
</dbReference>
<dbReference type="SUPFAM" id="SSF111283">
    <property type="entry name" value="Putative modulator of DNA gyrase, PmbA/TldD"/>
    <property type="match status" value="1"/>
</dbReference>
<gene>
    <name evidence="5" type="ORF">BKP37_14330</name>
</gene>
<dbReference type="Proteomes" id="UP000179524">
    <property type="component" value="Unassembled WGS sequence"/>
</dbReference>
<proteinExistence type="inferred from homology"/>
<dbReference type="InterPro" id="IPR045569">
    <property type="entry name" value="Metalloprtase-TldD/E_C"/>
</dbReference>
<evidence type="ECO:0000259" key="2">
    <source>
        <dbReference type="Pfam" id="PF01523"/>
    </source>
</evidence>
<dbReference type="EMBL" id="MLQR01000032">
    <property type="protein sequence ID" value="OIJ12253.1"/>
    <property type="molecule type" value="Genomic_DNA"/>
</dbReference>
<dbReference type="InterPro" id="IPR036059">
    <property type="entry name" value="TldD/PmbA_sf"/>
</dbReference>
<dbReference type="PANTHER" id="PTHR43421:SF1">
    <property type="entry name" value="METALLOPROTEASE PMBA"/>
    <property type="match status" value="1"/>
</dbReference>
<dbReference type="Pfam" id="PF19289">
    <property type="entry name" value="PmbA_TldD_3rd"/>
    <property type="match status" value="1"/>
</dbReference>
<dbReference type="Pfam" id="PF01523">
    <property type="entry name" value="PmbA_TldD_1st"/>
    <property type="match status" value="1"/>
</dbReference>
<organism evidence="5 6">
    <name type="scientific">Anaerobacillus alkalilacustris</name>
    <dbReference type="NCBI Taxonomy" id="393763"/>
    <lineage>
        <taxon>Bacteria</taxon>
        <taxon>Bacillati</taxon>
        <taxon>Bacillota</taxon>
        <taxon>Bacilli</taxon>
        <taxon>Bacillales</taxon>
        <taxon>Bacillaceae</taxon>
        <taxon>Anaerobacillus</taxon>
    </lineage>
</organism>
<name>A0A1S2LJG5_9BACI</name>
<evidence type="ECO:0000313" key="5">
    <source>
        <dbReference type="EMBL" id="OIJ12253.1"/>
    </source>
</evidence>
<comment type="caution">
    <text evidence="5">The sequence shown here is derived from an EMBL/GenBank/DDBJ whole genome shotgun (WGS) entry which is preliminary data.</text>
</comment>
<keyword evidence="6" id="KW-1185">Reference proteome</keyword>
<dbReference type="Gene3D" id="3.30.2290.10">
    <property type="entry name" value="PmbA/TldD superfamily"/>
    <property type="match status" value="1"/>
</dbReference>
<reference evidence="5 6" key="1">
    <citation type="submission" date="2016-10" db="EMBL/GenBank/DDBJ databases">
        <title>Draft genome sequences of four alkaliphilic bacteria belonging to the Anaerobacillus genus.</title>
        <authorList>
            <person name="Bassil N.M."/>
            <person name="Lloyd J.R."/>
        </authorList>
    </citation>
    <scope>NUCLEOTIDE SEQUENCE [LARGE SCALE GENOMIC DNA]</scope>
    <source>
        <strain evidence="5 6">DSM 18345</strain>
    </source>
</reference>
<protein>
    <submittedName>
        <fullName evidence="5">Peptidase U62</fullName>
    </submittedName>
</protein>